<organism evidence="2">
    <name type="scientific">marine sediment metagenome</name>
    <dbReference type="NCBI Taxonomy" id="412755"/>
    <lineage>
        <taxon>unclassified sequences</taxon>
        <taxon>metagenomes</taxon>
        <taxon>ecological metagenomes</taxon>
    </lineage>
</organism>
<dbReference type="AlphaFoldDB" id="X1FPV2"/>
<keyword evidence="1" id="KW-1133">Transmembrane helix</keyword>
<name>X1FPV2_9ZZZZ</name>
<dbReference type="EMBL" id="BARU01003335">
    <property type="protein sequence ID" value="GAH22803.1"/>
    <property type="molecule type" value="Genomic_DNA"/>
</dbReference>
<feature type="non-terminal residue" evidence="2">
    <location>
        <position position="149"/>
    </location>
</feature>
<feature type="transmembrane region" description="Helical" evidence="1">
    <location>
        <begin position="126"/>
        <end position="148"/>
    </location>
</feature>
<evidence type="ECO:0000313" key="2">
    <source>
        <dbReference type="EMBL" id="GAH22803.1"/>
    </source>
</evidence>
<proteinExistence type="predicted"/>
<gene>
    <name evidence="2" type="ORF">S03H2_07286</name>
</gene>
<protein>
    <submittedName>
        <fullName evidence="2">Uncharacterized protein</fullName>
    </submittedName>
</protein>
<keyword evidence="1" id="KW-0812">Transmembrane</keyword>
<feature type="transmembrane region" description="Helical" evidence="1">
    <location>
        <begin position="69"/>
        <end position="93"/>
    </location>
</feature>
<evidence type="ECO:0000256" key="1">
    <source>
        <dbReference type="SAM" id="Phobius"/>
    </source>
</evidence>
<accession>X1FPV2</accession>
<sequence>MKRGNGLPNGSIIIETNSINNEIIIPGYNILLLVGIGSISFLNFFVIFLCIFDFWNIVANYIALDLPRWLNWIGIVGIWTQDCWGGFVIGYNVNYTPAYKPMKKEYILATGGPYKLVRRPMYISKAFLVIFFFLATGILFTLIGILTWL</sequence>
<comment type="caution">
    <text evidence="2">The sequence shown here is derived from an EMBL/GenBank/DDBJ whole genome shotgun (WGS) entry which is preliminary data.</text>
</comment>
<feature type="transmembrane region" description="Helical" evidence="1">
    <location>
        <begin position="30"/>
        <end position="57"/>
    </location>
</feature>
<reference evidence="2" key="1">
    <citation type="journal article" date="2014" name="Front. Microbiol.">
        <title>High frequency of phylogenetically diverse reductive dehalogenase-homologous genes in deep subseafloor sedimentary metagenomes.</title>
        <authorList>
            <person name="Kawai M."/>
            <person name="Futagami T."/>
            <person name="Toyoda A."/>
            <person name="Takaki Y."/>
            <person name="Nishi S."/>
            <person name="Hori S."/>
            <person name="Arai W."/>
            <person name="Tsubouchi T."/>
            <person name="Morono Y."/>
            <person name="Uchiyama I."/>
            <person name="Ito T."/>
            <person name="Fujiyama A."/>
            <person name="Inagaki F."/>
            <person name="Takami H."/>
        </authorList>
    </citation>
    <scope>NUCLEOTIDE SEQUENCE</scope>
    <source>
        <strain evidence="2">Expedition CK06-06</strain>
    </source>
</reference>
<dbReference type="Gene3D" id="1.20.120.1630">
    <property type="match status" value="1"/>
</dbReference>
<keyword evidence="1" id="KW-0472">Membrane</keyword>